<keyword evidence="6" id="KW-1185">Reference proteome</keyword>
<dbReference type="AlphaFoldDB" id="A0A7W1WW41"/>
<feature type="domain" description="AMP-dependent synthetase/ligase" evidence="3">
    <location>
        <begin position="27"/>
        <end position="386"/>
    </location>
</feature>
<evidence type="ECO:0000256" key="2">
    <source>
        <dbReference type="ARBA" id="ARBA00022598"/>
    </source>
</evidence>
<dbReference type="EMBL" id="JACEMT010000033">
    <property type="protein sequence ID" value="MBA4501320.1"/>
    <property type="molecule type" value="Genomic_DNA"/>
</dbReference>
<dbReference type="InterPro" id="IPR025110">
    <property type="entry name" value="AMP-bd_C"/>
</dbReference>
<evidence type="ECO:0000313" key="6">
    <source>
        <dbReference type="Proteomes" id="UP000538931"/>
    </source>
</evidence>
<keyword evidence="2 5" id="KW-0436">Ligase</keyword>
<sequence>MTIAMDTRAWVQQATRNTIGDALHRIAVRCAEQVALEYRGRRWIYQDLDRAVNRVANRLLALGLHKGDRVAAYGKNSDAYLILWLACTRSGLIHVPVNFSLTERELAYVLIQSGASALFMDDSLQANVDAIAHSLDLVVRGRLHGENADRHEDILAISQGEGEDRAPQVELSDTDVVQILYTSGTTSDPKGAMHTHRSLMAEYASCLLHLDIKATDRCLAALPLYHSAQMHVFTLPSLLAGAFTCVLDTPTPEGILQHLKEQRLNSFFAPPTVWISLLHHPSFVAAELQHLNKLYYGASIMPEPIVQELSARLPQSGLYNCYGQSEIAPLATVLRPEEHQARPASCGRPLMSVETRVVDPATGEVCRPGEQGELVHRSPQLMVGYWGKPDETAEAFTDGWFHSGDLGYQDEQGYVWIVDRIKDIVNTGGVLVASRDVEDVLYTHPEVDEVAVIGVPDEKWIEAIAAVVVLRPEAELDAEELIRHARMHLAPFKVPKQIHFVTRLPKNTSGKLLKRALRQQFS</sequence>
<protein>
    <submittedName>
        <fullName evidence="5">Long-chain-fatty-acid--CoA ligase</fullName>
    </submittedName>
</protein>
<evidence type="ECO:0000256" key="1">
    <source>
        <dbReference type="ARBA" id="ARBA00006432"/>
    </source>
</evidence>
<dbReference type="Gene3D" id="3.30.300.30">
    <property type="match status" value="1"/>
</dbReference>
<dbReference type="Gene3D" id="3.40.50.12780">
    <property type="entry name" value="N-terminal domain of ligase-like"/>
    <property type="match status" value="1"/>
</dbReference>
<dbReference type="NCBIfam" id="NF004837">
    <property type="entry name" value="PRK06187.1"/>
    <property type="match status" value="1"/>
</dbReference>
<evidence type="ECO:0000313" key="5">
    <source>
        <dbReference type="EMBL" id="MBA4501320.1"/>
    </source>
</evidence>
<dbReference type="PROSITE" id="PS00455">
    <property type="entry name" value="AMP_BINDING"/>
    <property type="match status" value="1"/>
</dbReference>
<dbReference type="PANTHER" id="PTHR43767:SF7">
    <property type="entry name" value="MEDIUM_LONG-CHAIN-FATTY-ACID--COA LIGASE FADD8"/>
    <property type="match status" value="1"/>
</dbReference>
<organism evidence="5 6">
    <name type="scientific">Marinobacterium marinum</name>
    <dbReference type="NCBI Taxonomy" id="2756129"/>
    <lineage>
        <taxon>Bacteria</taxon>
        <taxon>Pseudomonadati</taxon>
        <taxon>Pseudomonadota</taxon>
        <taxon>Gammaproteobacteria</taxon>
        <taxon>Oceanospirillales</taxon>
        <taxon>Oceanospirillaceae</taxon>
        <taxon>Marinobacterium</taxon>
    </lineage>
</organism>
<dbReference type="InterPro" id="IPR042099">
    <property type="entry name" value="ANL_N_sf"/>
</dbReference>
<dbReference type="NCBIfam" id="NF006182">
    <property type="entry name" value="PRK08316.1"/>
    <property type="match status" value="1"/>
</dbReference>
<dbReference type="Pfam" id="PF13193">
    <property type="entry name" value="AMP-binding_C"/>
    <property type="match status" value="1"/>
</dbReference>
<accession>A0A7W1WW41</accession>
<name>A0A7W1WW41_9GAMM</name>
<dbReference type="InterPro" id="IPR045851">
    <property type="entry name" value="AMP-bd_C_sf"/>
</dbReference>
<dbReference type="InterPro" id="IPR000873">
    <property type="entry name" value="AMP-dep_synth/lig_dom"/>
</dbReference>
<dbReference type="FunFam" id="3.30.300.30:FF:000008">
    <property type="entry name" value="2,3-dihydroxybenzoate-AMP ligase"/>
    <property type="match status" value="1"/>
</dbReference>
<dbReference type="Proteomes" id="UP000538931">
    <property type="component" value="Unassembled WGS sequence"/>
</dbReference>
<evidence type="ECO:0000259" key="4">
    <source>
        <dbReference type="Pfam" id="PF13193"/>
    </source>
</evidence>
<feature type="domain" description="AMP-binding enzyme C-terminal" evidence="4">
    <location>
        <begin position="437"/>
        <end position="511"/>
    </location>
</feature>
<dbReference type="CDD" id="cd17631">
    <property type="entry name" value="FACL_FadD13-like"/>
    <property type="match status" value="1"/>
</dbReference>
<dbReference type="GO" id="GO:0016877">
    <property type="term" value="F:ligase activity, forming carbon-sulfur bonds"/>
    <property type="evidence" value="ECO:0007669"/>
    <property type="project" value="UniProtKB-ARBA"/>
</dbReference>
<gene>
    <name evidence="5" type="ORF">H1S06_02925</name>
</gene>
<comment type="similarity">
    <text evidence="1">Belongs to the ATP-dependent AMP-binding enzyme family.</text>
</comment>
<evidence type="ECO:0000259" key="3">
    <source>
        <dbReference type="Pfam" id="PF00501"/>
    </source>
</evidence>
<comment type="caution">
    <text evidence="5">The sequence shown here is derived from an EMBL/GenBank/DDBJ whole genome shotgun (WGS) entry which is preliminary data.</text>
</comment>
<reference evidence="5 6" key="1">
    <citation type="submission" date="2020-07" db="EMBL/GenBank/DDBJ databases">
        <title>Bacterium isolated from marien macroalgae.</title>
        <authorList>
            <person name="Zhu K."/>
            <person name="Lu D."/>
            <person name="Du Z."/>
        </authorList>
    </citation>
    <scope>NUCLEOTIDE SEQUENCE [LARGE SCALE GENOMIC DNA]</scope>
    <source>
        <strain evidence="5 6">3-1745</strain>
    </source>
</reference>
<dbReference type="PANTHER" id="PTHR43767">
    <property type="entry name" value="LONG-CHAIN-FATTY-ACID--COA LIGASE"/>
    <property type="match status" value="1"/>
</dbReference>
<dbReference type="SUPFAM" id="SSF56801">
    <property type="entry name" value="Acetyl-CoA synthetase-like"/>
    <property type="match status" value="1"/>
</dbReference>
<dbReference type="Pfam" id="PF00501">
    <property type="entry name" value="AMP-binding"/>
    <property type="match status" value="1"/>
</dbReference>
<dbReference type="RefSeq" id="WP_181737028.1">
    <property type="nucleotide sequence ID" value="NZ_JACEMT010000033.1"/>
</dbReference>
<dbReference type="InterPro" id="IPR050237">
    <property type="entry name" value="ATP-dep_AMP-bd_enzyme"/>
</dbReference>
<dbReference type="InterPro" id="IPR020845">
    <property type="entry name" value="AMP-binding_CS"/>
</dbReference>
<proteinExistence type="inferred from homology"/>